<feature type="transmembrane region" description="Helical" evidence="1">
    <location>
        <begin position="601"/>
        <end position="620"/>
    </location>
</feature>
<dbReference type="RefSeq" id="WP_216943397.1">
    <property type="nucleotide sequence ID" value="NZ_JAHQCR010000084.1"/>
</dbReference>
<feature type="transmembrane region" description="Helical" evidence="1">
    <location>
        <begin position="714"/>
        <end position="732"/>
    </location>
</feature>
<accession>A0ABS6K021</accession>
<organism evidence="2 3">
    <name type="scientific">Evansella alkalicola</name>
    <dbReference type="NCBI Taxonomy" id="745819"/>
    <lineage>
        <taxon>Bacteria</taxon>
        <taxon>Bacillati</taxon>
        <taxon>Bacillota</taxon>
        <taxon>Bacilli</taxon>
        <taxon>Bacillales</taxon>
        <taxon>Bacillaceae</taxon>
        <taxon>Evansella</taxon>
    </lineage>
</organism>
<reference evidence="2 3" key="1">
    <citation type="submission" date="2021-06" db="EMBL/GenBank/DDBJ databases">
        <title>Bacillus sp. RD4P76, an endophyte from a halophyte.</title>
        <authorList>
            <person name="Sun J.-Q."/>
        </authorList>
    </citation>
    <scope>NUCLEOTIDE SEQUENCE [LARGE SCALE GENOMIC DNA]</scope>
    <source>
        <strain evidence="2 3">JCM 17098</strain>
    </source>
</reference>
<keyword evidence="1" id="KW-0472">Membrane</keyword>
<feature type="transmembrane region" description="Helical" evidence="1">
    <location>
        <begin position="397"/>
        <end position="418"/>
    </location>
</feature>
<gene>
    <name evidence="2" type="ORF">KS407_19850</name>
</gene>
<keyword evidence="1" id="KW-1133">Transmembrane helix</keyword>
<name>A0ABS6K021_9BACI</name>
<feature type="transmembrane region" description="Helical" evidence="1">
    <location>
        <begin position="522"/>
        <end position="541"/>
    </location>
</feature>
<feature type="transmembrane region" description="Helical" evidence="1">
    <location>
        <begin position="571"/>
        <end position="589"/>
    </location>
</feature>
<proteinExistence type="predicted"/>
<sequence>MWIMWICQKISLIRVFVLLIIAFMCATPFIKANEAETDSALNPPVEKHLVLLLVPGLSFSEIEQLHDASDYKHWETGTFAVVNLKPDGNYSYLNNTVSLASGKRALGIMGWNGFEKGETWEEVIPVDNIFHRWHGYIPNAPIIHPQIHELIKKNEKSSFHASIGWFGTMLKEEGVKATTIGNSDTSDERIRYGSLFVMDQDGEADGSLHDVVVDKPNYPGGKKMSVDKIIEKLTTIHEDNSTTFTVIEWGDLHRFFHERTKMTDAHADQMYEKLLFELDQALSRILHDTSGEVWLLSPAVNDISYKERRQLGPLWIWDETREKLGNVYSSTTRRDYLVSNTDVVPTLAERLGLTYPQEKVLGSPLRKLPVVDREEFREFSTRIDEINKVFANRGSVLSSYISGLVAMLVIVSCVIWFFKKKTKWKRLASTLLLSGVLSPFWFLITVALVLPLSSYQYVLVIIMASVLSGLVLNGTTKAPFSVACAIFFVTLTVDVVVLGSFFTERSFLSYDPVIGARYYGIGNEYAGIFIVSGLLLTAPLLERERLNPYWTGGILLLIVTWLIGVLGSASFGANAGASLATGVMFLYVLNRLFFAKKKVGFQVLLFLLFFVGVLITLYMVQLSQPISHITIGFQQLLSGDWQTILQTISRKLQMNWKIFKVSYWTQLFITSYFLIGLILWRRRKEHLSRHQDFLINCCIVASLALLVLNDSGIVAAATSMFITLSVCYGWSLSKKQGEANSG</sequence>
<dbReference type="Proteomes" id="UP000790580">
    <property type="component" value="Unassembled WGS sequence"/>
</dbReference>
<feature type="transmembrane region" description="Helical" evidence="1">
    <location>
        <begin position="692"/>
        <end position="708"/>
    </location>
</feature>
<protein>
    <recommendedName>
        <fullName evidence="4">Phosphoglyceromutase</fullName>
    </recommendedName>
</protein>
<evidence type="ECO:0000256" key="1">
    <source>
        <dbReference type="SAM" id="Phobius"/>
    </source>
</evidence>
<feature type="transmembrane region" description="Helical" evidence="1">
    <location>
        <begin position="548"/>
        <end position="565"/>
    </location>
</feature>
<evidence type="ECO:0000313" key="3">
    <source>
        <dbReference type="Proteomes" id="UP000790580"/>
    </source>
</evidence>
<keyword evidence="3" id="KW-1185">Reference proteome</keyword>
<evidence type="ECO:0000313" key="2">
    <source>
        <dbReference type="EMBL" id="MBU9723676.1"/>
    </source>
</evidence>
<dbReference type="EMBL" id="JAHQCR010000084">
    <property type="protein sequence ID" value="MBU9723676.1"/>
    <property type="molecule type" value="Genomic_DNA"/>
</dbReference>
<evidence type="ECO:0008006" key="4">
    <source>
        <dbReference type="Google" id="ProtNLM"/>
    </source>
</evidence>
<feature type="transmembrane region" description="Helical" evidence="1">
    <location>
        <begin position="480"/>
        <end position="502"/>
    </location>
</feature>
<feature type="transmembrane region" description="Helical" evidence="1">
    <location>
        <begin position="661"/>
        <end position="680"/>
    </location>
</feature>
<keyword evidence="1" id="KW-0812">Transmembrane</keyword>
<feature type="transmembrane region" description="Helical" evidence="1">
    <location>
        <begin position="12"/>
        <end position="30"/>
    </location>
</feature>
<comment type="caution">
    <text evidence="2">The sequence shown here is derived from an EMBL/GenBank/DDBJ whole genome shotgun (WGS) entry which is preliminary data.</text>
</comment>
<feature type="transmembrane region" description="Helical" evidence="1">
    <location>
        <begin position="455"/>
        <end position="473"/>
    </location>
</feature>
<feature type="transmembrane region" description="Helical" evidence="1">
    <location>
        <begin position="430"/>
        <end position="449"/>
    </location>
</feature>